<dbReference type="Proteomes" id="UP000599578">
    <property type="component" value="Unassembled WGS sequence"/>
</dbReference>
<dbReference type="InterPro" id="IPR003033">
    <property type="entry name" value="SCP2_sterol-bd_dom"/>
</dbReference>
<organism evidence="2 3">
    <name type="scientific">Marinobacterium nitratireducens</name>
    <dbReference type="NCBI Taxonomy" id="518897"/>
    <lineage>
        <taxon>Bacteria</taxon>
        <taxon>Pseudomonadati</taxon>
        <taxon>Pseudomonadota</taxon>
        <taxon>Gammaproteobacteria</taxon>
        <taxon>Oceanospirillales</taxon>
        <taxon>Oceanospirillaceae</taxon>
        <taxon>Marinobacterium</taxon>
    </lineage>
</organism>
<dbReference type="Pfam" id="PF02036">
    <property type="entry name" value="SCP2"/>
    <property type="match status" value="1"/>
</dbReference>
<dbReference type="EMBL" id="BMLT01000004">
    <property type="protein sequence ID" value="GGO80571.1"/>
    <property type="molecule type" value="Genomic_DNA"/>
</dbReference>
<dbReference type="Gene3D" id="3.30.1050.10">
    <property type="entry name" value="SCP2 sterol-binding domain"/>
    <property type="match status" value="1"/>
</dbReference>
<dbReference type="AlphaFoldDB" id="A0A917ZCH4"/>
<evidence type="ECO:0000313" key="3">
    <source>
        <dbReference type="Proteomes" id="UP000599578"/>
    </source>
</evidence>
<comment type="caution">
    <text evidence="2">The sequence shown here is derived from an EMBL/GenBank/DDBJ whole genome shotgun (WGS) entry which is preliminary data.</text>
</comment>
<keyword evidence="3" id="KW-1185">Reference proteome</keyword>
<dbReference type="GO" id="GO:0005829">
    <property type="term" value="C:cytosol"/>
    <property type="evidence" value="ECO:0007669"/>
    <property type="project" value="TreeGrafter"/>
</dbReference>
<dbReference type="PANTHER" id="PTHR10094">
    <property type="entry name" value="STEROL CARRIER PROTEIN 2 SCP-2 FAMILY PROTEIN"/>
    <property type="match status" value="1"/>
</dbReference>
<dbReference type="PANTHER" id="PTHR10094:SF25">
    <property type="entry name" value="SCP2 STEROL-BINDING DOMAIN-CONTAINING PROTEIN 1"/>
    <property type="match status" value="1"/>
</dbReference>
<dbReference type="InterPro" id="IPR036527">
    <property type="entry name" value="SCP2_sterol-bd_dom_sf"/>
</dbReference>
<reference evidence="2 3" key="1">
    <citation type="journal article" date="2014" name="Int. J. Syst. Evol. Microbiol.">
        <title>Complete genome sequence of Corynebacterium casei LMG S-19264T (=DSM 44701T), isolated from a smear-ripened cheese.</title>
        <authorList>
            <consortium name="US DOE Joint Genome Institute (JGI-PGF)"/>
            <person name="Walter F."/>
            <person name="Albersmeier A."/>
            <person name="Kalinowski J."/>
            <person name="Ruckert C."/>
        </authorList>
    </citation>
    <scope>NUCLEOTIDE SEQUENCE [LARGE SCALE GENOMIC DNA]</scope>
    <source>
        <strain evidence="2 3">CGMCC 1.7286</strain>
    </source>
</reference>
<dbReference type="SUPFAM" id="SSF55718">
    <property type="entry name" value="SCP-like"/>
    <property type="match status" value="1"/>
</dbReference>
<sequence>MTSEQPSVERVIEKLPSRFRADQAKNVTCVYQFILDERDVFYIDIRNQECRVIRERHSDPDITLILNSVTFIRVVTGEQDGMGAFLKGHLRAEGNVMLATRLTKLFRK</sequence>
<protein>
    <recommendedName>
        <fullName evidence="1">SCP2 domain-containing protein</fullName>
    </recommendedName>
</protein>
<name>A0A917ZCH4_9GAMM</name>
<dbReference type="RefSeq" id="WP_188860209.1">
    <property type="nucleotide sequence ID" value="NZ_BMLT01000004.1"/>
</dbReference>
<feature type="domain" description="SCP2" evidence="1">
    <location>
        <begin position="18"/>
        <end position="106"/>
    </location>
</feature>
<gene>
    <name evidence="2" type="ORF">GCM10011348_17540</name>
</gene>
<evidence type="ECO:0000313" key="2">
    <source>
        <dbReference type="EMBL" id="GGO80571.1"/>
    </source>
</evidence>
<accession>A0A917ZCH4</accession>
<proteinExistence type="predicted"/>
<evidence type="ECO:0000259" key="1">
    <source>
        <dbReference type="Pfam" id="PF02036"/>
    </source>
</evidence>